<dbReference type="Proteomes" id="UP001305779">
    <property type="component" value="Unassembled WGS sequence"/>
</dbReference>
<dbReference type="EMBL" id="JAXOVC010000008">
    <property type="protein sequence ID" value="KAK4498421.1"/>
    <property type="molecule type" value="Genomic_DNA"/>
</dbReference>
<evidence type="ECO:0000313" key="1">
    <source>
        <dbReference type="EMBL" id="KAK4498421.1"/>
    </source>
</evidence>
<organism evidence="1 2">
    <name type="scientific">Zasmidium cellare</name>
    <name type="common">Wine cellar mold</name>
    <name type="synonym">Racodium cellare</name>
    <dbReference type="NCBI Taxonomy" id="395010"/>
    <lineage>
        <taxon>Eukaryota</taxon>
        <taxon>Fungi</taxon>
        <taxon>Dikarya</taxon>
        <taxon>Ascomycota</taxon>
        <taxon>Pezizomycotina</taxon>
        <taxon>Dothideomycetes</taxon>
        <taxon>Dothideomycetidae</taxon>
        <taxon>Mycosphaerellales</taxon>
        <taxon>Mycosphaerellaceae</taxon>
        <taxon>Zasmidium</taxon>
    </lineage>
</organism>
<accession>A0ABR0EAF5</accession>
<reference evidence="1 2" key="1">
    <citation type="journal article" date="2023" name="G3 (Bethesda)">
        <title>A chromosome-level genome assembly of Zasmidium syzygii isolated from banana leaves.</title>
        <authorList>
            <person name="van Westerhoven A.C."/>
            <person name="Mehrabi R."/>
            <person name="Talebi R."/>
            <person name="Steentjes M.B.F."/>
            <person name="Corcolon B."/>
            <person name="Chong P.A."/>
            <person name="Kema G.H.J."/>
            <person name="Seidl M.F."/>
        </authorList>
    </citation>
    <scope>NUCLEOTIDE SEQUENCE [LARGE SCALE GENOMIC DNA]</scope>
    <source>
        <strain evidence="1 2">P124</strain>
    </source>
</reference>
<gene>
    <name evidence="1" type="ORF">PRZ48_011079</name>
</gene>
<evidence type="ECO:0000313" key="2">
    <source>
        <dbReference type="Proteomes" id="UP001305779"/>
    </source>
</evidence>
<proteinExistence type="predicted"/>
<protein>
    <submittedName>
        <fullName evidence="1">Uncharacterized protein</fullName>
    </submittedName>
</protein>
<dbReference type="InterPro" id="IPR021276">
    <property type="entry name" value="DUF2855"/>
</dbReference>
<name>A0ABR0EAF5_ZASCE</name>
<keyword evidence="2" id="KW-1185">Reference proteome</keyword>
<sequence>MPSLQANIHVVQKENITQHITVPFSYSVPSLEEGSVLVRSALVSLTANNLSYAHNGTVLKWWNAYPVSGSLPAPYNDSSQYGIVPVWGYAQVLESKVDGLAPGKILFGFWPSHDMPVILRLKAADDCPGHYIEITESRQSLMNLYNRYILRPEVTPSSLSASTPQTDSLAWQTIFLEAGRYISRYIFGSPPIHPLGLASLPWSAEDADISQAVVVSLSASGKTARVFQDALVGERSDNDGPLGWVGVTAGDGKALIPKTTKFETKVVGYEQIATDDLMKWIEDLKPKRLIIIDFASRGLSLQSLTTALQAHRSHGQLPVTIIGVGNESKPHTPAALAAKMQSRAKMPNRMQMNMSGIRDRAIELFEAEKVFGEGESHWKGFLERGGLEGMNLEWGSGIAGKEGIEGGWKRLCEQAVPADVGMVFRV</sequence>
<comment type="caution">
    <text evidence="1">The sequence shown here is derived from an EMBL/GenBank/DDBJ whole genome shotgun (WGS) entry which is preliminary data.</text>
</comment>
<dbReference type="Pfam" id="PF11017">
    <property type="entry name" value="DUF2855"/>
    <property type="match status" value="1"/>
</dbReference>